<reference evidence="2 3" key="1">
    <citation type="journal article" date="2003" name="Proc. Natl. Acad. Sci. U.S.A.">
        <title>Complete genome sequence of the marine planctomycete Pirellula sp. strain 1.</title>
        <authorList>
            <person name="Gloeckner F.O."/>
            <person name="Kube M."/>
            <person name="Bauer M."/>
            <person name="Teeling H."/>
            <person name="Lombardot T."/>
            <person name="Ludwig W."/>
            <person name="Gade D."/>
            <person name="Beck A."/>
            <person name="Borzym K."/>
            <person name="Heitmann K."/>
            <person name="Rabus R."/>
            <person name="Schlesner H."/>
            <person name="Amann R."/>
            <person name="Reinhardt R."/>
        </authorList>
    </citation>
    <scope>NUCLEOTIDE SEQUENCE [LARGE SCALE GENOMIC DNA]</scope>
    <source>
        <strain evidence="3">DSM 10527 / NCIMB 13988 / SH1</strain>
    </source>
</reference>
<gene>
    <name evidence="2" type="ordered locus">RB10763</name>
</gene>
<keyword evidence="3" id="KW-1185">Reference proteome</keyword>
<dbReference type="EnsemblBacteria" id="CAD76980">
    <property type="protein sequence ID" value="CAD76980"/>
    <property type="gene ID" value="RB10763"/>
</dbReference>
<accession>Q7UKA1</accession>
<evidence type="ECO:0000313" key="3">
    <source>
        <dbReference type="Proteomes" id="UP000001025"/>
    </source>
</evidence>
<name>Q7UKA1_RHOBA</name>
<dbReference type="AlphaFoldDB" id="Q7UKA1"/>
<dbReference type="EMBL" id="BX294152">
    <property type="protein sequence ID" value="CAD76980.1"/>
    <property type="molecule type" value="Genomic_DNA"/>
</dbReference>
<sequence length="65" mass="7357">MNLGSKRNGSPLSNTLQDELVSQAHCEKAKSEAPTNRRVPRAMHEKMQTKRKYQINFQAASESLN</sequence>
<dbReference type="STRING" id="243090.RB10763"/>
<protein>
    <submittedName>
        <fullName evidence="2">Uncharacterized protein</fullName>
    </submittedName>
</protein>
<dbReference type="Proteomes" id="UP000001025">
    <property type="component" value="Chromosome"/>
</dbReference>
<organism evidence="2 3">
    <name type="scientific">Rhodopirellula baltica (strain DSM 10527 / NCIMB 13988 / SH1)</name>
    <dbReference type="NCBI Taxonomy" id="243090"/>
    <lineage>
        <taxon>Bacteria</taxon>
        <taxon>Pseudomonadati</taxon>
        <taxon>Planctomycetota</taxon>
        <taxon>Planctomycetia</taxon>
        <taxon>Pirellulales</taxon>
        <taxon>Pirellulaceae</taxon>
        <taxon>Rhodopirellula</taxon>
    </lineage>
</organism>
<dbReference type="KEGG" id="rba:RB10763"/>
<evidence type="ECO:0000256" key="1">
    <source>
        <dbReference type="SAM" id="MobiDB-lite"/>
    </source>
</evidence>
<dbReference type="InParanoid" id="Q7UKA1"/>
<dbReference type="HOGENOM" id="CLU_2846932_0_0_0"/>
<feature type="region of interest" description="Disordered" evidence="1">
    <location>
        <begin position="25"/>
        <end position="49"/>
    </location>
</feature>
<evidence type="ECO:0000313" key="2">
    <source>
        <dbReference type="EMBL" id="CAD76980.1"/>
    </source>
</evidence>
<proteinExistence type="predicted"/>